<dbReference type="EMBL" id="GBRH01259962">
    <property type="protein sequence ID" value="JAD37933.1"/>
    <property type="molecule type" value="Transcribed_RNA"/>
</dbReference>
<evidence type="ECO:0000313" key="1">
    <source>
        <dbReference type="EMBL" id="JAD37933.1"/>
    </source>
</evidence>
<dbReference type="AlphaFoldDB" id="A0A0A8ZJQ4"/>
<organism evidence="1">
    <name type="scientific">Arundo donax</name>
    <name type="common">Giant reed</name>
    <name type="synonym">Donax arundinaceus</name>
    <dbReference type="NCBI Taxonomy" id="35708"/>
    <lineage>
        <taxon>Eukaryota</taxon>
        <taxon>Viridiplantae</taxon>
        <taxon>Streptophyta</taxon>
        <taxon>Embryophyta</taxon>
        <taxon>Tracheophyta</taxon>
        <taxon>Spermatophyta</taxon>
        <taxon>Magnoliopsida</taxon>
        <taxon>Liliopsida</taxon>
        <taxon>Poales</taxon>
        <taxon>Poaceae</taxon>
        <taxon>PACMAD clade</taxon>
        <taxon>Arundinoideae</taxon>
        <taxon>Arundineae</taxon>
        <taxon>Arundo</taxon>
    </lineage>
</organism>
<reference evidence="1" key="1">
    <citation type="submission" date="2014-09" db="EMBL/GenBank/DDBJ databases">
        <authorList>
            <person name="Magalhaes I.L.F."/>
            <person name="Oliveira U."/>
            <person name="Santos F.R."/>
            <person name="Vidigal T.H.D.A."/>
            <person name="Brescovit A.D."/>
            <person name="Santos A.J."/>
        </authorList>
    </citation>
    <scope>NUCLEOTIDE SEQUENCE</scope>
    <source>
        <tissue evidence="1">Shoot tissue taken approximately 20 cm above the soil surface</tissue>
    </source>
</reference>
<proteinExistence type="predicted"/>
<reference evidence="1" key="2">
    <citation type="journal article" date="2015" name="Data Brief">
        <title>Shoot transcriptome of the giant reed, Arundo donax.</title>
        <authorList>
            <person name="Barrero R.A."/>
            <person name="Guerrero F.D."/>
            <person name="Moolhuijzen P."/>
            <person name="Goolsby J.A."/>
            <person name="Tidwell J."/>
            <person name="Bellgard S.E."/>
            <person name="Bellgard M.I."/>
        </authorList>
    </citation>
    <scope>NUCLEOTIDE SEQUENCE</scope>
    <source>
        <tissue evidence="1">Shoot tissue taken approximately 20 cm above the soil surface</tissue>
    </source>
</reference>
<protein>
    <submittedName>
        <fullName evidence="1">Uncharacterized protein</fullName>
    </submittedName>
</protein>
<name>A0A0A8ZJQ4_ARUDO</name>
<accession>A0A0A8ZJQ4</accession>
<sequence>MLTKSQVTILIDYIWSECGITVVYFCCKCMLVVFHC</sequence>